<name>A0ACB8ZXU6_ARCLA</name>
<dbReference type="Proteomes" id="UP001055879">
    <property type="component" value="Linkage Group LG09"/>
</dbReference>
<dbReference type="EMBL" id="CM042055">
    <property type="protein sequence ID" value="KAI3702174.1"/>
    <property type="molecule type" value="Genomic_DNA"/>
</dbReference>
<reference evidence="1 2" key="2">
    <citation type="journal article" date="2022" name="Mol. Ecol. Resour.">
        <title>The genomes of chicory, endive, great burdock and yacon provide insights into Asteraceae paleo-polyploidization history and plant inulin production.</title>
        <authorList>
            <person name="Fan W."/>
            <person name="Wang S."/>
            <person name="Wang H."/>
            <person name="Wang A."/>
            <person name="Jiang F."/>
            <person name="Liu H."/>
            <person name="Zhao H."/>
            <person name="Xu D."/>
            <person name="Zhang Y."/>
        </authorList>
    </citation>
    <scope>NUCLEOTIDE SEQUENCE [LARGE SCALE GENOMIC DNA]</scope>
    <source>
        <strain evidence="2">cv. Niubang</strain>
    </source>
</reference>
<comment type="caution">
    <text evidence="1">The sequence shown here is derived from an EMBL/GenBank/DDBJ whole genome shotgun (WGS) entry which is preliminary data.</text>
</comment>
<sequence length="95" mass="10853">MMKSSVLCGKEMEMDDVSHHLVTNFMCVFPSWEPFRPYARLPFSSTARLPPHPQQSVYSLQSLVEVFYVLSDTRDLTQPATAHLHPSLLHCCWGS</sequence>
<evidence type="ECO:0000313" key="2">
    <source>
        <dbReference type="Proteomes" id="UP001055879"/>
    </source>
</evidence>
<gene>
    <name evidence="1" type="ORF">L6452_27900</name>
</gene>
<protein>
    <submittedName>
        <fullName evidence="1">Uncharacterized protein</fullName>
    </submittedName>
</protein>
<proteinExistence type="predicted"/>
<evidence type="ECO:0000313" key="1">
    <source>
        <dbReference type="EMBL" id="KAI3702174.1"/>
    </source>
</evidence>
<accession>A0ACB8ZXU6</accession>
<keyword evidence="2" id="KW-1185">Reference proteome</keyword>
<organism evidence="1 2">
    <name type="scientific">Arctium lappa</name>
    <name type="common">Greater burdock</name>
    <name type="synonym">Lappa major</name>
    <dbReference type="NCBI Taxonomy" id="4217"/>
    <lineage>
        <taxon>Eukaryota</taxon>
        <taxon>Viridiplantae</taxon>
        <taxon>Streptophyta</taxon>
        <taxon>Embryophyta</taxon>
        <taxon>Tracheophyta</taxon>
        <taxon>Spermatophyta</taxon>
        <taxon>Magnoliopsida</taxon>
        <taxon>eudicotyledons</taxon>
        <taxon>Gunneridae</taxon>
        <taxon>Pentapetalae</taxon>
        <taxon>asterids</taxon>
        <taxon>campanulids</taxon>
        <taxon>Asterales</taxon>
        <taxon>Asteraceae</taxon>
        <taxon>Carduoideae</taxon>
        <taxon>Cardueae</taxon>
        <taxon>Arctiinae</taxon>
        <taxon>Arctium</taxon>
    </lineage>
</organism>
<reference evidence="2" key="1">
    <citation type="journal article" date="2022" name="Mol. Ecol. Resour.">
        <title>The genomes of chicory, endive, great burdock and yacon provide insights into Asteraceae palaeo-polyploidization history and plant inulin production.</title>
        <authorList>
            <person name="Fan W."/>
            <person name="Wang S."/>
            <person name="Wang H."/>
            <person name="Wang A."/>
            <person name="Jiang F."/>
            <person name="Liu H."/>
            <person name="Zhao H."/>
            <person name="Xu D."/>
            <person name="Zhang Y."/>
        </authorList>
    </citation>
    <scope>NUCLEOTIDE SEQUENCE [LARGE SCALE GENOMIC DNA]</scope>
    <source>
        <strain evidence="2">cv. Niubang</strain>
    </source>
</reference>